<dbReference type="SMART" id="SM01092">
    <property type="entry name" value="CO_deh_flav_C"/>
    <property type="match status" value="1"/>
</dbReference>
<dbReference type="Proteomes" id="UP001152320">
    <property type="component" value="Chromosome 6"/>
</dbReference>
<protein>
    <submittedName>
        <fullName evidence="9">Xanthine dehydrogenase/oxidase</fullName>
    </submittedName>
</protein>
<dbReference type="PANTHER" id="PTHR45444:SF3">
    <property type="entry name" value="XANTHINE DEHYDROGENASE"/>
    <property type="match status" value="1"/>
</dbReference>
<dbReference type="Gene3D" id="3.90.1170.50">
    <property type="entry name" value="Aldehyde oxidase/xanthine dehydrogenase, a/b hammerhead"/>
    <property type="match status" value="1"/>
</dbReference>
<dbReference type="GO" id="GO:0051537">
    <property type="term" value="F:2 iron, 2 sulfur cluster binding"/>
    <property type="evidence" value="ECO:0007669"/>
    <property type="project" value="UniProtKB-KW"/>
</dbReference>
<dbReference type="SUPFAM" id="SSF55447">
    <property type="entry name" value="CO dehydrogenase flavoprotein C-terminal domain-like"/>
    <property type="match status" value="1"/>
</dbReference>
<evidence type="ECO:0000313" key="9">
    <source>
        <dbReference type="EMBL" id="KAJ8040670.1"/>
    </source>
</evidence>
<keyword evidence="6" id="KW-0411">Iron-sulfur</keyword>
<evidence type="ECO:0000256" key="2">
    <source>
        <dbReference type="ARBA" id="ARBA00001974"/>
    </source>
</evidence>
<dbReference type="OrthoDB" id="8300278at2759"/>
<dbReference type="InterPro" id="IPR037165">
    <property type="entry name" value="AldOxase/xan_DH_Mopterin-bd_sf"/>
</dbReference>
<evidence type="ECO:0000256" key="7">
    <source>
        <dbReference type="ARBA" id="ARBA00034078"/>
    </source>
</evidence>
<gene>
    <name evidence="9" type="ORF">HOLleu_15031</name>
</gene>
<dbReference type="FunFam" id="3.30.390.50:FF:000001">
    <property type="entry name" value="Xanthine dehydrogenase oxidase"/>
    <property type="match status" value="1"/>
</dbReference>
<dbReference type="GO" id="GO:0016491">
    <property type="term" value="F:oxidoreductase activity"/>
    <property type="evidence" value="ECO:0007669"/>
    <property type="project" value="UniProtKB-KW"/>
</dbReference>
<dbReference type="Gene3D" id="3.30.390.50">
    <property type="entry name" value="CO dehydrogenase flavoprotein, C-terminal domain"/>
    <property type="match status" value="1"/>
</dbReference>
<dbReference type="FunFam" id="3.30.365.10:FF:000001">
    <property type="entry name" value="Xanthine dehydrogenase oxidase"/>
    <property type="match status" value="1"/>
</dbReference>
<proteinExistence type="inferred from homology"/>
<dbReference type="SUPFAM" id="SSF54665">
    <property type="entry name" value="CO dehydrogenase molybdoprotein N-domain-like"/>
    <property type="match status" value="1"/>
</dbReference>
<reference evidence="9" key="1">
    <citation type="submission" date="2021-10" db="EMBL/GenBank/DDBJ databases">
        <title>Tropical sea cucumber genome reveals ecological adaptation and Cuvierian tubules defense mechanism.</title>
        <authorList>
            <person name="Chen T."/>
        </authorList>
    </citation>
    <scope>NUCLEOTIDE SEQUENCE</scope>
    <source>
        <strain evidence="9">Nanhai2018</strain>
        <tissue evidence="9">Muscle</tissue>
    </source>
</reference>
<evidence type="ECO:0000256" key="6">
    <source>
        <dbReference type="ARBA" id="ARBA00023014"/>
    </source>
</evidence>
<dbReference type="InterPro" id="IPR036683">
    <property type="entry name" value="CO_DH_flav_C_dom_sf"/>
</dbReference>
<keyword evidence="4" id="KW-0001">2Fe-2S</keyword>
<dbReference type="GO" id="GO:0071949">
    <property type="term" value="F:FAD binding"/>
    <property type="evidence" value="ECO:0007669"/>
    <property type="project" value="InterPro"/>
</dbReference>
<name>A0A9Q1C9L6_HOLLE</name>
<keyword evidence="10" id="KW-1185">Reference proteome</keyword>
<comment type="cofactor">
    <cofactor evidence="1">
        <name>Mo-molybdopterin</name>
        <dbReference type="ChEBI" id="CHEBI:71302"/>
    </cofactor>
</comment>
<dbReference type="InterPro" id="IPR036318">
    <property type="entry name" value="FAD-bd_PCMH-like_sf"/>
</dbReference>
<dbReference type="Pfam" id="PF00941">
    <property type="entry name" value="FAD_binding_5"/>
    <property type="match status" value="1"/>
</dbReference>
<keyword evidence="4" id="KW-0408">Iron</keyword>
<dbReference type="InterPro" id="IPR016208">
    <property type="entry name" value="Ald_Oxase/xanthine_DH-like"/>
</dbReference>
<dbReference type="PANTHER" id="PTHR45444">
    <property type="entry name" value="XANTHINE DEHYDROGENASE"/>
    <property type="match status" value="1"/>
</dbReference>
<dbReference type="SMART" id="SM01008">
    <property type="entry name" value="Ald_Xan_dh_C"/>
    <property type="match status" value="1"/>
</dbReference>
<dbReference type="PROSITE" id="PS51387">
    <property type="entry name" value="FAD_PCMH"/>
    <property type="match status" value="1"/>
</dbReference>
<dbReference type="InterPro" id="IPR008274">
    <property type="entry name" value="AldOxase/xan_DH_MoCoBD1"/>
</dbReference>
<dbReference type="InterPro" id="IPR016166">
    <property type="entry name" value="FAD-bd_PCMH"/>
</dbReference>
<organism evidence="9 10">
    <name type="scientific">Holothuria leucospilota</name>
    <name type="common">Black long sea cucumber</name>
    <name type="synonym">Mertensiothuria leucospilota</name>
    <dbReference type="NCBI Taxonomy" id="206669"/>
    <lineage>
        <taxon>Eukaryota</taxon>
        <taxon>Metazoa</taxon>
        <taxon>Echinodermata</taxon>
        <taxon>Eleutherozoa</taxon>
        <taxon>Echinozoa</taxon>
        <taxon>Holothuroidea</taxon>
        <taxon>Aspidochirotacea</taxon>
        <taxon>Aspidochirotida</taxon>
        <taxon>Holothuriidae</taxon>
        <taxon>Holothuria</taxon>
    </lineage>
</organism>
<comment type="cofactor">
    <cofactor evidence="2">
        <name>FAD</name>
        <dbReference type="ChEBI" id="CHEBI:57692"/>
    </cofactor>
</comment>
<comment type="cofactor">
    <cofactor evidence="7">
        <name>[2Fe-2S] cluster</name>
        <dbReference type="ChEBI" id="CHEBI:190135"/>
    </cofactor>
</comment>
<dbReference type="Gene3D" id="3.30.465.10">
    <property type="match status" value="1"/>
</dbReference>
<dbReference type="Gene3D" id="3.30.365.10">
    <property type="entry name" value="Aldehyde oxidase/xanthine dehydrogenase, molybdopterin binding domain"/>
    <property type="match status" value="2"/>
</dbReference>
<evidence type="ECO:0000256" key="4">
    <source>
        <dbReference type="ARBA" id="ARBA00022714"/>
    </source>
</evidence>
<accession>A0A9Q1C9L6</accession>
<dbReference type="InterPro" id="IPR000674">
    <property type="entry name" value="Ald_Oxase/Xan_DH_a/b"/>
</dbReference>
<dbReference type="InterPro" id="IPR005107">
    <property type="entry name" value="CO_DH_flav_C"/>
</dbReference>
<evidence type="ECO:0000256" key="3">
    <source>
        <dbReference type="ARBA" id="ARBA00006849"/>
    </source>
</evidence>
<dbReference type="Pfam" id="PF02738">
    <property type="entry name" value="MoCoBD_1"/>
    <property type="match status" value="1"/>
</dbReference>
<dbReference type="FunFam" id="3.30.465.10:FF:000004">
    <property type="entry name" value="Xanthine dehydrogenase/oxidase"/>
    <property type="match status" value="1"/>
</dbReference>
<dbReference type="InterPro" id="IPR036856">
    <property type="entry name" value="Ald_Oxase/Xan_DH_a/b_sf"/>
</dbReference>
<comment type="similarity">
    <text evidence="3">Belongs to the xanthine dehydrogenase family.</text>
</comment>
<comment type="caution">
    <text evidence="9">The sequence shown here is derived from an EMBL/GenBank/DDBJ whole genome shotgun (WGS) entry which is preliminary data.</text>
</comment>
<keyword evidence="4" id="KW-0479">Metal-binding</keyword>
<dbReference type="Pfam" id="PF01315">
    <property type="entry name" value="Ald_Xan_dh_C"/>
    <property type="match status" value="1"/>
</dbReference>
<dbReference type="SUPFAM" id="SSF56176">
    <property type="entry name" value="FAD-binding/transporter-associated domain-like"/>
    <property type="match status" value="1"/>
</dbReference>
<dbReference type="Pfam" id="PF03450">
    <property type="entry name" value="CO_deh_flav_C"/>
    <property type="match status" value="1"/>
</dbReference>
<feature type="domain" description="FAD-binding PCMH-type" evidence="8">
    <location>
        <begin position="1"/>
        <end position="135"/>
    </location>
</feature>
<keyword evidence="5" id="KW-0560">Oxidoreductase</keyword>
<evidence type="ECO:0000313" key="10">
    <source>
        <dbReference type="Proteomes" id="UP001152320"/>
    </source>
</evidence>
<dbReference type="GO" id="GO:0005506">
    <property type="term" value="F:iron ion binding"/>
    <property type="evidence" value="ECO:0007669"/>
    <property type="project" value="InterPro"/>
</dbReference>
<dbReference type="InterPro" id="IPR002346">
    <property type="entry name" value="Mopterin_DH_FAD-bd"/>
</dbReference>
<dbReference type="EMBL" id="JAIZAY010000006">
    <property type="protein sequence ID" value="KAJ8040670.1"/>
    <property type="molecule type" value="Genomic_DNA"/>
</dbReference>
<evidence type="ECO:0000259" key="8">
    <source>
        <dbReference type="PROSITE" id="PS51387"/>
    </source>
</evidence>
<dbReference type="InterPro" id="IPR016169">
    <property type="entry name" value="FAD-bd_PCMH_sub2"/>
</dbReference>
<evidence type="ECO:0000256" key="5">
    <source>
        <dbReference type="ARBA" id="ARBA00023002"/>
    </source>
</evidence>
<dbReference type="AlphaFoldDB" id="A0A9Q1C9L6"/>
<dbReference type="SUPFAM" id="SSF56003">
    <property type="entry name" value="Molybdenum cofactor-binding domain"/>
    <property type="match status" value="1"/>
</dbReference>
<evidence type="ECO:0000256" key="1">
    <source>
        <dbReference type="ARBA" id="ARBA00001924"/>
    </source>
</evidence>
<sequence length="619" mass="68634">MADAVPELNKLELKDEGLEVGSSVTLARLDTYLKKLINDLPENATRTFKAIVEMLRWFAGSQIRNVAAVGGNIVTGSPISDLNPVFMAAGCKLRLASVKGTRTLPMSPKFYAGYRQTVLQKEEILHSIFIPFTNSDEHISSFKQAQRREDDIAIVNAGMRVRFQPLTSQVEEIHLVFGGMAPTTVMAERTMQKLRNRDWDESLLDDACTSLQEELTLAPGTPGGMEVYRQSLVLSFFFKFFLSVSDKLSNGRTELSSRDRSAVEPFGHEEFESTQLYQEVPSGQPQFDDVGRTVAHQSALQHSTGEATYVDDMPKLAGRSHSASIEENFSLTQFRSVDKSPALAEEGIHYVITAEDCHGVHVGRIGNDEELFAEREVHCVGQVIGMVLADTKELAQKGASLVLIVYEELETILTIKDAIAKESFLHPTRSIKNGNVAQGFEKSDYTIEGEMHVGGQEHFYMETQASLVLPKGEHGEMEIWSSCQWITHMQKMVAQAVKVPLNRITVRTKRIGGAFGGKESRSCIMTAVAAVAAKIANCPVRFMLDRDEDIISTGGRHPMLTRYKVGFNSDGKILAMESNFYSNCGFSLDASFAVRFDVSLKSVSCGFYYFLYGTLLPHV</sequence>